<dbReference type="PANTHER" id="PTHR23245">
    <property type="entry name" value="TRNA METHYLTRANSFERASE"/>
    <property type="match status" value="1"/>
</dbReference>
<dbReference type="InterPro" id="IPR056744">
    <property type="entry name" value="TRM5/TYW2-like_N"/>
</dbReference>
<dbReference type="PROSITE" id="PS51684">
    <property type="entry name" value="SAM_MT_TRM5_TYW2"/>
    <property type="match status" value="1"/>
</dbReference>
<dbReference type="GO" id="GO:0002939">
    <property type="term" value="P:tRNA N1-guanine methylation"/>
    <property type="evidence" value="ECO:0007669"/>
    <property type="project" value="TreeGrafter"/>
</dbReference>
<dbReference type="InterPro" id="IPR029063">
    <property type="entry name" value="SAM-dependent_MTases_sf"/>
</dbReference>
<dbReference type="KEGG" id="sazo:D1868_08030"/>
<dbReference type="GeneID" id="42799011"/>
<evidence type="ECO:0000256" key="4">
    <source>
        <dbReference type="ARBA" id="ARBA00022691"/>
    </source>
</evidence>
<dbReference type="InterPro" id="IPR056743">
    <property type="entry name" value="TRM5-TYW2-like_MTfase"/>
</dbReference>
<dbReference type="GO" id="GO:0005737">
    <property type="term" value="C:cytoplasm"/>
    <property type="evidence" value="ECO:0007669"/>
    <property type="project" value="TreeGrafter"/>
</dbReference>
<evidence type="ECO:0000256" key="2">
    <source>
        <dbReference type="ARBA" id="ARBA00022603"/>
    </source>
</evidence>
<evidence type="ECO:0000313" key="8">
    <source>
        <dbReference type="Proteomes" id="UP000423396"/>
    </source>
</evidence>
<dbReference type="Proteomes" id="UP000423396">
    <property type="component" value="Chromosome"/>
</dbReference>
<keyword evidence="8" id="KW-1185">Reference proteome</keyword>
<feature type="domain" description="SAM-dependent methyltransferase TRM5/TYW2-type" evidence="6">
    <location>
        <begin position="15"/>
        <end position="256"/>
    </location>
</feature>
<protein>
    <submittedName>
        <fullName evidence="7">Class I SAM-dependent methyltransferase family protein</fullName>
    </submittedName>
</protein>
<gene>
    <name evidence="7" type="ORF">D1868_08030</name>
</gene>
<keyword evidence="3 7" id="KW-0808">Transferase</keyword>
<dbReference type="Pfam" id="PF02475">
    <property type="entry name" value="TRM5-TYW2_MTfase"/>
    <property type="match status" value="1"/>
</dbReference>
<name>A0A650CQ08_9CREN</name>
<accession>A0A650CQ08</accession>
<keyword evidence="4" id="KW-0949">S-adenosyl-L-methionine</keyword>
<dbReference type="AlphaFoldDB" id="A0A650CQ08"/>
<keyword evidence="2 7" id="KW-0489">Methyltransferase</keyword>
<dbReference type="InterPro" id="IPR030382">
    <property type="entry name" value="MeTrfase_TRM5/TYW2"/>
</dbReference>
<keyword evidence="5" id="KW-0819">tRNA processing</keyword>
<dbReference type="PANTHER" id="PTHR23245:SF36">
    <property type="entry name" value="TRNA (GUANINE(37)-N1)-METHYLTRANSFERASE"/>
    <property type="match status" value="1"/>
</dbReference>
<dbReference type="OrthoDB" id="8079at2157"/>
<dbReference type="GO" id="GO:0008175">
    <property type="term" value="F:tRNA methyltransferase activity"/>
    <property type="evidence" value="ECO:0007669"/>
    <property type="project" value="TreeGrafter"/>
</dbReference>
<evidence type="ECO:0000256" key="3">
    <source>
        <dbReference type="ARBA" id="ARBA00022679"/>
    </source>
</evidence>
<evidence type="ECO:0000313" key="7">
    <source>
        <dbReference type="EMBL" id="QGR19934.1"/>
    </source>
</evidence>
<dbReference type="Gene3D" id="3.40.50.150">
    <property type="entry name" value="Vaccinia Virus protein VP39"/>
    <property type="match status" value="1"/>
</dbReference>
<dbReference type="EMBL" id="CP045483">
    <property type="protein sequence ID" value="QGR19934.1"/>
    <property type="molecule type" value="Genomic_DNA"/>
</dbReference>
<sequence>MIEKLAKELGLWKKVEVVGDIAIIGIPFDKDVEEVRKLAEVILEKIPYVKSVWGKYRDIKGDFRLSTTVHLAGEKRSETIYKEYGCRFFLDISKVFYSSKLSYEHIRVAKLVRKGEVIINMFSGYGPFSILSYVIGGASTVYSIDINPFAYYYMMANVDLNKAFGVIPIYGDAFKKMDYLPYNVDRILAPLPEKAEEAYEVAIPHLKPGGILHLYTEIEGNDPISIAKSKYPNVVFARIVRSVKPKVYHVVVDIKK</sequence>
<evidence type="ECO:0000256" key="1">
    <source>
        <dbReference type="ARBA" id="ARBA00022490"/>
    </source>
</evidence>
<keyword evidence="1" id="KW-0963">Cytoplasm</keyword>
<dbReference type="Gene3D" id="3.30.300.110">
    <property type="entry name" value="Met-10+ protein-like domains"/>
    <property type="match status" value="1"/>
</dbReference>
<evidence type="ECO:0000256" key="5">
    <source>
        <dbReference type="ARBA" id="ARBA00022694"/>
    </source>
</evidence>
<proteinExistence type="predicted"/>
<dbReference type="SUPFAM" id="SSF53335">
    <property type="entry name" value="S-adenosyl-L-methionine-dependent methyltransferases"/>
    <property type="match status" value="1"/>
</dbReference>
<organism evidence="7 8">
    <name type="scientific">Stygiolobus azoricus</name>
    <dbReference type="NCBI Taxonomy" id="41675"/>
    <lineage>
        <taxon>Archaea</taxon>
        <taxon>Thermoproteota</taxon>
        <taxon>Thermoprotei</taxon>
        <taxon>Sulfolobales</taxon>
        <taxon>Sulfolobaceae</taxon>
        <taxon>Stygiolobus</taxon>
    </lineage>
</organism>
<reference evidence="7 8" key="1">
    <citation type="submission" date="2019-10" db="EMBL/GenBank/DDBJ databases">
        <title>Genome Sequences from Six Type Strain Members of the Archaeal Family Sulfolobaceae: Acidianus ambivalens, Acidianus infernus, Metallosphaera prunae, Stygiolobus azoricus, Sulfolobus metallicus, and Sulfurisphaera ohwakuensis.</title>
        <authorList>
            <person name="Counts J.A."/>
            <person name="Kelly R.M."/>
        </authorList>
    </citation>
    <scope>NUCLEOTIDE SEQUENCE [LARGE SCALE GENOMIC DNA]</scope>
    <source>
        <strain evidence="7 8">FC6</strain>
    </source>
</reference>
<evidence type="ECO:0000259" key="6">
    <source>
        <dbReference type="PROSITE" id="PS51684"/>
    </source>
</evidence>
<dbReference type="NCBIfam" id="NF047729">
    <property type="entry name" value="tRNAMtaseTaw21"/>
    <property type="match status" value="1"/>
</dbReference>
<dbReference type="Pfam" id="PF25133">
    <property type="entry name" value="TYW2_N_2"/>
    <property type="match status" value="1"/>
</dbReference>
<dbReference type="RefSeq" id="WP_156007231.1">
    <property type="nucleotide sequence ID" value="NZ_CP045483.1"/>
</dbReference>
<dbReference type="CDD" id="cd02440">
    <property type="entry name" value="AdoMet_MTases"/>
    <property type="match status" value="1"/>
</dbReference>